<dbReference type="GO" id="GO:0004527">
    <property type="term" value="F:exonuclease activity"/>
    <property type="evidence" value="ECO:0007669"/>
    <property type="project" value="UniProtKB-KW"/>
</dbReference>
<evidence type="ECO:0000256" key="11">
    <source>
        <dbReference type="ARBA" id="ARBA00023014"/>
    </source>
</evidence>
<dbReference type="PANTHER" id="PTHR30591">
    <property type="entry name" value="RECBCD ENZYME SUBUNIT RECC"/>
    <property type="match status" value="1"/>
</dbReference>
<evidence type="ECO:0000256" key="10">
    <source>
        <dbReference type="ARBA" id="ARBA00023004"/>
    </source>
</evidence>
<dbReference type="Proteomes" id="UP000290106">
    <property type="component" value="Unassembled WGS sequence"/>
</dbReference>
<keyword evidence="13" id="KW-0234">DNA repair</keyword>
<keyword evidence="12" id="KW-0238">DNA-binding</keyword>
<dbReference type="AlphaFoldDB" id="A0A4V1NS30"/>
<gene>
    <name evidence="17" type="primary">addB</name>
    <name evidence="17" type="ORF">ETP43_11825</name>
</gene>
<dbReference type="PANTHER" id="PTHR30591:SF1">
    <property type="entry name" value="RECBCD ENZYME SUBUNIT RECC"/>
    <property type="match status" value="1"/>
</dbReference>
<feature type="domain" description="PD-(D/E)XK endonuclease-like" evidence="15">
    <location>
        <begin position="764"/>
        <end position="1105"/>
    </location>
</feature>
<dbReference type="EMBL" id="SDKC01000001">
    <property type="protein sequence ID" value="RXS75825.1"/>
    <property type="molecule type" value="Genomic_DNA"/>
</dbReference>
<evidence type="ECO:0000256" key="1">
    <source>
        <dbReference type="ARBA" id="ARBA00022485"/>
    </source>
</evidence>
<keyword evidence="11" id="KW-0411">Iron-sulfur</keyword>
<keyword evidence="8 17" id="KW-0269">Exonuclease</keyword>
<dbReference type="Gene3D" id="3.40.50.300">
    <property type="entry name" value="P-loop containing nucleotide triphosphate hydrolases"/>
    <property type="match status" value="3"/>
</dbReference>
<evidence type="ECO:0000256" key="14">
    <source>
        <dbReference type="SAM" id="MobiDB-lite"/>
    </source>
</evidence>
<dbReference type="GO" id="GO:0003677">
    <property type="term" value="F:DNA binding"/>
    <property type="evidence" value="ECO:0007669"/>
    <property type="project" value="UniProtKB-KW"/>
</dbReference>
<evidence type="ECO:0000256" key="7">
    <source>
        <dbReference type="ARBA" id="ARBA00022806"/>
    </source>
</evidence>
<keyword evidence="10" id="KW-0408">Iron</keyword>
<dbReference type="GO" id="GO:0046872">
    <property type="term" value="F:metal ion binding"/>
    <property type="evidence" value="ECO:0007669"/>
    <property type="project" value="UniProtKB-KW"/>
</dbReference>
<dbReference type="InterPro" id="IPR027417">
    <property type="entry name" value="P-loop_NTPase"/>
</dbReference>
<dbReference type="OrthoDB" id="9758506at2"/>
<organism evidence="17 18">
    <name type="scientific">Blautia faecicola</name>
    <dbReference type="NCBI Taxonomy" id="2509240"/>
    <lineage>
        <taxon>Bacteria</taxon>
        <taxon>Bacillati</taxon>
        <taxon>Bacillota</taxon>
        <taxon>Clostridia</taxon>
        <taxon>Lachnospirales</taxon>
        <taxon>Lachnospiraceae</taxon>
        <taxon>Blautia</taxon>
    </lineage>
</organism>
<evidence type="ECO:0000256" key="8">
    <source>
        <dbReference type="ARBA" id="ARBA00022839"/>
    </source>
</evidence>
<reference evidence="17 18" key="1">
    <citation type="submission" date="2019-01" db="EMBL/GenBank/DDBJ databases">
        <title>Blautia sp. nov. KGMB01111 isolated human feces.</title>
        <authorList>
            <person name="Park J.-E."/>
            <person name="Kim J.-S."/>
            <person name="Park S.-H."/>
        </authorList>
    </citation>
    <scope>NUCLEOTIDE SEQUENCE [LARGE SCALE GENOMIC DNA]</scope>
    <source>
        <strain evidence="17 18">KGMB01111</strain>
    </source>
</reference>
<evidence type="ECO:0000313" key="17">
    <source>
        <dbReference type="EMBL" id="RXS75825.1"/>
    </source>
</evidence>
<evidence type="ECO:0000256" key="12">
    <source>
        <dbReference type="ARBA" id="ARBA00023125"/>
    </source>
</evidence>
<dbReference type="Pfam" id="PF21445">
    <property type="entry name" value="ADDB_N"/>
    <property type="match status" value="1"/>
</dbReference>
<dbReference type="InterPro" id="IPR014140">
    <property type="entry name" value="DNA_helicase_suAddB"/>
</dbReference>
<dbReference type="InterPro" id="IPR049035">
    <property type="entry name" value="ADDB_N"/>
</dbReference>
<dbReference type="Gene3D" id="3.90.320.10">
    <property type="match status" value="1"/>
</dbReference>
<sequence length="1151" mass="133442">MALQFVPGNSGAGKSFQLYQKILQEAGEHPERNYLVIVPEQFTMQTQKELVSLSPRHGIMNVDILSFDRLAHRVFAEVGGDQTPVLEDVGKILVLERVVQEQKKKLGVLGSSLEKLGTVSEMKSLLSELMQYDIHPEELDEIGNLAKDKPLLYHKLKDVQTIYQGFSEFLRKRYITAEEVLDLLCEKIGSSRLVRDSWIVLDGFTGFTPIQNKLLRELLKMARQIWVTVTLDEKVSVAQLKRPQHLFRMSGEMMESLTRMAAEERVEVLDPWWVHPGEHSRFHEAPALEFLEQHLFRYDKRQYRKEQEEVQIFQAGNPKEEMEEIARKIRLLVRTKGYRYGDFAVITGDMTTYGSYARQVMEQCRIPCFIDEKHSILMNPFVEYIRAAVNLVVEHFSYESMFRYLRCGMSGIPVYQVDQLENYCIAVGIRGEKQWKDHWVRRYRGMEEGSIEGINQIREQVWEKIGPFAEYMKEKEHTVEERTRMLYHMIVKDRIQERLAEKEQDFAAQGDQAMVKEYSQIYGMIMELLDKMVQMLGSETITAKEYGQLLDVGFQEMRVGIIPPTADQVLLGEMERTRLKDIKVLFFAGVNDGIIPKHGGRAGLLSESDREFLDSRQVALAPTARESMYIQRFYLYLNLTKPSRCLYLSYAQSNAQGQAQSPAYLIAMILRMYPKLVIQDSPKDEISQMQMAQQATEILLGGLRKDGEQEQNDGWKELFSWYLRSEEWREQCLRWIRAAYEGAPESSIGKAAAVALYGKELDNSATELERFAACAFAHFLQYGLKIEERQEYEFRQVDLGNVIHQALEQFSRNLKKNRLTWRSLTDQERDQLIDTSVEETIHDYGNTILESSARNQYMILRVKRILRRTVWALQQQLKAGKYEPSRFEISFSMEEDLKASNFQLSEDERLRLRGRIDRVDRYEEDDTIYVKVIDYKSGNTALDLTSVYHGLQLQLIVYLNAALELEEKNHPGKHAEPAGMFYYHVKDPLVDGKPGDEEEEIERKLLEKLKVDGLVRAEEKILKDLDRELKAGKKSLVIPAAYNKNGSLSSRSKTASKEQFEELCAYVNDKIRENGTRILGGEMEKNPYKLKQRTACDYCSFKEICGFDEKQEGNSFRRLPVFSDEELWKKMREKGEKEDGDEVDAGTAEGH</sequence>
<dbReference type="InterPro" id="IPR038726">
    <property type="entry name" value="PDDEXK_AddAB-type"/>
</dbReference>
<evidence type="ECO:0000256" key="2">
    <source>
        <dbReference type="ARBA" id="ARBA00022722"/>
    </source>
</evidence>
<dbReference type="SUPFAM" id="SSF52540">
    <property type="entry name" value="P-loop containing nucleoside triphosphate hydrolases"/>
    <property type="match status" value="1"/>
</dbReference>
<evidence type="ECO:0000256" key="9">
    <source>
        <dbReference type="ARBA" id="ARBA00022840"/>
    </source>
</evidence>
<dbReference type="RefSeq" id="WP_129258255.1">
    <property type="nucleotide sequence ID" value="NZ_SDKC01000001.1"/>
</dbReference>
<evidence type="ECO:0000256" key="3">
    <source>
        <dbReference type="ARBA" id="ARBA00022723"/>
    </source>
</evidence>
<feature type="region of interest" description="Disordered" evidence="14">
    <location>
        <begin position="1130"/>
        <end position="1151"/>
    </location>
</feature>
<keyword evidence="2" id="KW-0540">Nuclease</keyword>
<dbReference type="GO" id="GO:0004386">
    <property type="term" value="F:helicase activity"/>
    <property type="evidence" value="ECO:0007669"/>
    <property type="project" value="UniProtKB-KW"/>
</dbReference>
<accession>A0A4V1NS30</accession>
<keyword evidence="4" id="KW-0547">Nucleotide-binding</keyword>
<evidence type="ECO:0000313" key="18">
    <source>
        <dbReference type="Proteomes" id="UP000290106"/>
    </source>
</evidence>
<dbReference type="Pfam" id="PF12705">
    <property type="entry name" value="PDDEXK_1"/>
    <property type="match status" value="1"/>
</dbReference>
<evidence type="ECO:0000256" key="13">
    <source>
        <dbReference type="ARBA" id="ARBA00023204"/>
    </source>
</evidence>
<evidence type="ECO:0000256" key="5">
    <source>
        <dbReference type="ARBA" id="ARBA00022763"/>
    </source>
</evidence>
<keyword evidence="6" id="KW-0378">Hydrolase</keyword>
<proteinExistence type="predicted"/>
<keyword evidence="9" id="KW-0067">ATP-binding</keyword>
<keyword evidence="18" id="KW-1185">Reference proteome</keyword>
<name>A0A4V1NS30_9FIRM</name>
<keyword evidence="5" id="KW-0227">DNA damage</keyword>
<dbReference type="GO" id="GO:0051539">
    <property type="term" value="F:4 iron, 4 sulfur cluster binding"/>
    <property type="evidence" value="ECO:0007669"/>
    <property type="project" value="UniProtKB-KW"/>
</dbReference>
<evidence type="ECO:0000256" key="6">
    <source>
        <dbReference type="ARBA" id="ARBA00022801"/>
    </source>
</evidence>
<keyword evidence="7 17" id="KW-0347">Helicase</keyword>
<dbReference type="GO" id="GO:0005524">
    <property type="term" value="F:ATP binding"/>
    <property type="evidence" value="ECO:0007669"/>
    <property type="project" value="UniProtKB-KW"/>
</dbReference>
<dbReference type="InterPro" id="IPR011604">
    <property type="entry name" value="PDDEXK-like_dom_sf"/>
</dbReference>
<feature type="domain" description="ATP-dependent helicase/deoxyribonuclease subunit B N-terminal" evidence="16">
    <location>
        <begin position="5"/>
        <end position="292"/>
    </location>
</feature>
<evidence type="ECO:0000259" key="15">
    <source>
        <dbReference type="Pfam" id="PF12705"/>
    </source>
</evidence>
<dbReference type="NCBIfam" id="TIGR02773">
    <property type="entry name" value="addB_Gpos"/>
    <property type="match status" value="1"/>
</dbReference>
<comment type="caution">
    <text evidence="17">The sequence shown here is derived from an EMBL/GenBank/DDBJ whole genome shotgun (WGS) entry which is preliminary data.</text>
</comment>
<evidence type="ECO:0000256" key="4">
    <source>
        <dbReference type="ARBA" id="ARBA00022741"/>
    </source>
</evidence>
<dbReference type="GO" id="GO:0000724">
    <property type="term" value="P:double-strand break repair via homologous recombination"/>
    <property type="evidence" value="ECO:0007669"/>
    <property type="project" value="InterPro"/>
</dbReference>
<protein>
    <submittedName>
        <fullName evidence="17">Helicase-exonuclease AddAB subunit AddB</fullName>
    </submittedName>
</protein>
<evidence type="ECO:0000259" key="16">
    <source>
        <dbReference type="Pfam" id="PF21445"/>
    </source>
</evidence>
<keyword evidence="3" id="KW-0479">Metal-binding</keyword>
<keyword evidence="1" id="KW-0004">4Fe-4S</keyword>